<name>A0A0C3P948_PISTI</name>
<dbReference type="InParanoid" id="A0A0C3P948"/>
<dbReference type="Proteomes" id="UP000054217">
    <property type="component" value="Unassembled WGS sequence"/>
</dbReference>
<accession>A0A0C3P948</accession>
<reference evidence="2" key="2">
    <citation type="submission" date="2015-01" db="EMBL/GenBank/DDBJ databases">
        <title>Evolutionary Origins and Diversification of the Mycorrhizal Mutualists.</title>
        <authorList>
            <consortium name="DOE Joint Genome Institute"/>
            <consortium name="Mycorrhizal Genomics Consortium"/>
            <person name="Kohler A."/>
            <person name="Kuo A."/>
            <person name="Nagy L.G."/>
            <person name="Floudas D."/>
            <person name="Copeland A."/>
            <person name="Barry K.W."/>
            <person name="Cichocki N."/>
            <person name="Veneault-Fourrey C."/>
            <person name="LaButti K."/>
            <person name="Lindquist E.A."/>
            <person name="Lipzen A."/>
            <person name="Lundell T."/>
            <person name="Morin E."/>
            <person name="Murat C."/>
            <person name="Riley R."/>
            <person name="Ohm R."/>
            <person name="Sun H."/>
            <person name="Tunlid A."/>
            <person name="Henrissat B."/>
            <person name="Grigoriev I.V."/>
            <person name="Hibbett D.S."/>
            <person name="Martin F."/>
        </authorList>
    </citation>
    <scope>NUCLEOTIDE SEQUENCE [LARGE SCALE GENOMIC DNA]</scope>
    <source>
        <strain evidence="2">Marx 270</strain>
    </source>
</reference>
<reference evidence="1 2" key="1">
    <citation type="submission" date="2014-04" db="EMBL/GenBank/DDBJ databases">
        <authorList>
            <consortium name="DOE Joint Genome Institute"/>
            <person name="Kuo A."/>
            <person name="Kohler A."/>
            <person name="Costa M.D."/>
            <person name="Nagy L.G."/>
            <person name="Floudas D."/>
            <person name="Copeland A."/>
            <person name="Barry K.W."/>
            <person name="Cichocki N."/>
            <person name="Veneault-Fourrey C."/>
            <person name="LaButti K."/>
            <person name="Lindquist E.A."/>
            <person name="Lipzen A."/>
            <person name="Lundell T."/>
            <person name="Morin E."/>
            <person name="Murat C."/>
            <person name="Sun H."/>
            <person name="Tunlid A."/>
            <person name="Henrissat B."/>
            <person name="Grigoriev I.V."/>
            <person name="Hibbett D.S."/>
            <person name="Martin F."/>
            <person name="Nordberg H.P."/>
            <person name="Cantor M.N."/>
            <person name="Hua S.X."/>
        </authorList>
    </citation>
    <scope>NUCLEOTIDE SEQUENCE [LARGE SCALE GENOMIC DNA]</scope>
    <source>
        <strain evidence="1 2">Marx 270</strain>
    </source>
</reference>
<evidence type="ECO:0000313" key="1">
    <source>
        <dbReference type="EMBL" id="KIO04266.1"/>
    </source>
</evidence>
<keyword evidence="2" id="KW-1185">Reference proteome</keyword>
<dbReference type="AlphaFoldDB" id="A0A0C3P948"/>
<proteinExistence type="predicted"/>
<evidence type="ECO:0000313" key="2">
    <source>
        <dbReference type="Proteomes" id="UP000054217"/>
    </source>
</evidence>
<dbReference type="OrthoDB" id="2669008at2759"/>
<sequence>MGYVLGSFLTSGVVHKIVVVMPNQNVEWRCMLLTFRMMAISVLLEHMFMQMTGKEVGGWTGRVWWMAWLLVWGSIMVDGFA</sequence>
<dbReference type="STRING" id="870435.A0A0C3P948"/>
<dbReference type="HOGENOM" id="CLU_2574833_0_0_1"/>
<organism evidence="1 2">
    <name type="scientific">Pisolithus tinctorius Marx 270</name>
    <dbReference type="NCBI Taxonomy" id="870435"/>
    <lineage>
        <taxon>Eukaryota</taxon>
        <taxon>Fungi</taxon>
        <taxon>Dikarya</taxon>
        <taxon>Basidiomycota</taxon>
        <taxon>Agaricomycotina</taxon>
        <taxon>Agaricomycetes</taxon>
        <taxon>Agaricomycetidae</taxon>
        <taxon>Boletales</taxon>
        <taxon>Sclerodermatineae</taxon>
        <taxon>Pisolithaceae</taxon>
        <taxon>Pisolithus</taxon>
    </lineage>
</organism>
<dbReference type="EMBL" id="KN831972">
    <property type="protein sequence ID" value="KIO04266.1"/>
    <property type="molecule type" value="Genomic_DNA"/>
</dbReference>
<protein>
    <submittedName>
        <fullName evidence="1">Uncharacterized protein</fullName>
    </submittedName>
</protein>
<gene>
    <name evidence="1" type="ORF">M404DRAFT_950772</name>
</gene>